<organism evidence="3 4">
    <name type="scientific">Nakamurella panacisegetis</name>
    <dbReference type="NCBI Taxonomy" id="1090615"/>
    <lineage>
        <taxon>Bacteria</taxon>
        <taxon>Bacillati</taxon>
        <taxon>Actinomycetota</taxon>
        <taxon>Actinomycetes</taxon>
        <taxon>Nakamurellales</taxon>
        <taxon>Nakamurellaceae</taxon>
        <taxon>Nakamurella</taxon>
    </lineage>
</organism>
<evidence type="ECO:0000313" key="3">
    <source>
        <dbReference type="EMBL" id="SDO37488.1"/>
    </source>
</evidence>
<dbReference type="Proteomes" id="UP000198741">
    <property type="component" value="Chromosome I"/>
</dbReference>
<gene>
    <name evidence="3" type="ORF">SAMN04515671_0739</name>
</gene>
<dbReference type="RefSeq" id="WP_090474637.1">
    <property type="nucleotide sequence ID" value="NZ_LT629710.1"/>
</dbReference>
<feature type="region of interest" description="Disordered" evidence="1">
    <location>
        <begin position="46"/>
        <end position="106"/>
    </location>
</feature>
<evidence type="ECO:0000256" key="2">
    <source>
        <dbReference type="SAM" id="Phobius"/>
    </source>
</evidence>
<accession>A0A1H0J135</accession>
<reference evidence="3 4" key="1">
    <citation type="submission" date="2016-10" db="EMBL/GenBank/DDBJ databases">
        <authorList>
            <person name="de Groot N.N."/>
        </authorList>
    </citation>
    <scope>NUCLEOTIDE SEQUENCE [LARGE SCALE GENOMIC DNA]</scope>
    <source>
        <strain evidence="4">P4-7,KCTC 19426,CECT 7604</strain>
    </source>
</reference>
<feature type="compositionally biased region" description="Gly residues" evidence="1">
    <location>
        <begin position="94"/>
        <end position="106"/>
    </location>
</feature>
<feature type="transmembrane region" description="Helical" evidence="2">
    <location>
        <begin position="20"/>
        <end position="42"/>
    </location>
</feature>
<feature type="compositionally biased region" description="Polar residues" evidence="1">
    <location>
        <begin position="81"/>
        <end position="93"/>
    </location>
</feature>
<evidence type="ECO:0000256" key="1">
    <source>
        <dbReference type="SAM" id="MobiDB-lite"/>
    </source>
</evidence>
<sequence>MNQLQRFAKIDERARIRSTVRAITAGTVVASAAGAIALTVVLSGNAAAGSEPTTPARVADQQSTSGVANGDAGSGWPEGTGDQQLVPAQQLPQSGGGSSHAGSGGS</sequence>
<dbReference type="AlphaFoldDB" id="A0A1H0J135"/>
<keyword evidence="4" id="KW-1185">Reference proteome</keyword>
<evidence type="ECO:0000313" key="4">
    <source>
        <dbReference type="Proteomes" id="UP000198741"/>
    </source>
</evidence>
<name>A0A1H0J135_9ACTN</name>
<dbReference type="EMBL" id="LT629710">
    <property type="protein sequence ID" value="SDO37488.1"/>
    <property type="molecule type" value="Genomic_DNA"/>
</dbReference>
<keyword evidence="2" id="KW-1133">Transmembrane helix</keyword>
<protein>
    <submittedName>
        <fullName evidence="3">Uncharacterized protein</fullName>
    </submittedName>
</protein>
<keyword evidence="2" id="KW-0472">Membrane</keyword>
<proteinExistence type="predicted"/>
<keyword evidence="2" id="KW-0812">Transmembrane</keyword>